<dbReference type="EMBL" id="BGPR01002676">
    <property type="protein sequence ID" value="GBM77225.1"/>
    <property type="molecule type" value="Genomic_DNA"/>
</dbReference>
<dbReference type="OrthoDB" id="6469635at2759"/>
<keyword evidence="2" id="KW-1185">Reference proteome</keyword>
<evidence type="ECO:0000313" key="1">
    <source>
        <dbReference type="EMBL" id="GBM77225.1"/>
    </source>
</evidence>
<name>A0A4Y2IHT6_ARAVE</name>
<dbReference type="AlphaFoldDB" id="A0A4Y2IHT6"/>
<organism evidence="1 2">
    <name type="scientific">Araneus ventricosus</name>
    <name type="common">Orbweaver spider</name>
    <name type="synonym">Epeira ventricosa</name>
    <dbReference type="NCBI Taxonomy" id="182803"/>
    <lineage>
        <taxon>Eukaryota</taxon>
        <taxon>Metazoa</taxon>
        <taxon>Ecdysozoa</taxon>
        <taxon>Arthropoda</taxon>
        <taxon>Chelicerata</taxon>
        <taxon>Arachnida</taxon>
        <taxon>Araneae</taxon>
        <taxon>Araneomorphae</taxon>
        <taxon>Entelegynae</taxon>
        <taxon>Araneoidea</taxon>
        <taxon>Araneidae</taxon>
        <taxon>Araneus</taxon>
    </lineage>
</organism>
<comment type="caution">
    <text evidence="1">The sequence shown here is derived from an EMBL/GenBank/DDBJ whole genome shotgun (WGS) entry which is preliminary data.</text>
</comment>
<dbReference type="Proteomes" id="UP000499080">
    <property type="component" value="Unassembled WGS sequence"/>
</dbReference>
<dbReference type="PANTHER" id="PTHR46060:SF1">
    <property type="entry name" value="MARINER MOS1 TRANSPOSASE-LIKE PROTEIN"/>
    <property type="match status" value="1"/>
</dbReference>
<gene>
    <name evidence="1" type="ORF">AVEN_231237_1</name>
</gene>
<accession>A0A4Y2IHT6</accession>
<dbReference type="Gene3D" id="1.10.10.1450">
    <property type="match status" value="1"/>
</dbReference>
<reference evidence="1 2" key="1">
    <citation type="journal article" date="2019" name="Sci. Rep.">
        <title>Orb-weaving spider Araneus ventricosus genome elucidates the spidroin gene catalogue.</title>
        <authorList>
            <person name="Kono N."/>
            <person name="Nakamura H."/>
            <person name="Ohtoshi R."/>
            <person name="Moran D.A.P."/>
            <person name="Shinohara A."/>
            <person name="Yoshida Y."/>
            <person name="Fujiwara M."/>
            <person name="Mori M."/>
            <person name="Tomita M."/>
            <person name="Arakawa K."/>
        </authorList>
    </citation>
    <scope>NUCLEOTIDE SEQUENCE [LARGE SCALE GENOMIC DNA]</scope>
</reference>
<evidence type="ECO:0000313" key="2">
    <source>
        <dbReference type="Proteomes" id="UP000499080"/>
    </source>
</evidence>
<protein>
    <recommendedName>
        <fullName evidence="3">Mos1 transposase HTH domain-containing protein</fullName>
    </recommendedName>
</protein>
<proteinExistence type="predicted"/>
<dbReference type="InterPro" id="IPR052709">
    <property type="entry name" value="Transposase-MT_Hybrid"/>
</dbReference>
<sequence length="131" mass="14705">MSVTVPSVLPASVRNLQLRCRHVSMINRIDAPAKCELLSIIRFLQAEGNNAAEIHLRISRLYGGNFMSDGLVCEWCRKFKDGRSDVHDEEGQGRKSAAIDLVQRVPGSFWRINGTCSPDLATSDFHLFLQF</sequence>
<dbReference type="PANTHER" id="PTHR46060">
    <property type="entry name" value="MARINER MOS1 TRANSPOSASE-LIKE PROTEIN"/>
    <property type="match status" value="1"/>
</dbReference>
<evidence type="ECO:0008006" key="3">
    <source>
        <dbReference type="Google" id="ProtNLM"/>
    </source>
</evidence>